<keyword evidence="6 7" id="KW-0067">ATP-binding</keyword>
<feature type="region of interest" description="Disordered" evidence="8">
    <location>
        <begin position="487"/>
        <end position="520"/>
    </location>
</feature>
<feature type="binding site" evidence="7">
    <location>
        <position position="66"/>
    </location>
    <ligand>
        <name>ATP</name>
        <dbReference type="ChEBI" id="CHEBI:30616"/>
    </ligand>
</feature>
<evidence type="ECO:0000256" key="4">
    <source>
        <dbReference type="ARBA" id="ARBA00022741"/>
    </source>
</evidence>
<comment type="caution">
    <text evidence="10">The sequence shown here is derived from an EMBL/GenBank/DDBJ whole genome shotgun (WGS) entry which is preliminary data.</text>
</comment>
<dbReference type="InterPro" id="IPR000719">
    <property type="entry name" value="Prot_kinase_dom"/>
</dbReference>
<dbReference type="Gene3D" id="3.30.200.20">
    <property type="entry name" value="Phosphorylase Kinase, domain 1"/>
    <property type="match status" value="1"/>
</dbReference>
<dbReference type="EMBL" id="JBBJCI010000374">
    <property type="protein sequence ID" value="KAK7231768.1"/>
    <property type="molecule type" value="Genomic_DNA"/>
</dbReference>
<dbReference type="Gene3D" id="1.10.510.10">
    <property type="entry name" value="Transferase(Phosphotransferase) domain 1"/>
    <property type="match status" value="1"/>
</dbReference>
<dbReference type="GO" id="GO:0016301">
    <property type="term" value="F:kinase activity"/>
    <property type="evidence" value="ECO:0007669"/>
    <property type="project" value="UniProtKB-KW"/>
</dbReference>
<dbReference type="PANTHER" id="PTHR24351">
    <property type="entry name" value="RIBOSOMAL PROTEIN S6 KINASE"/>
    <property type="match status" value="1"/>
</dbReference>
<dbReference type="SUPFAM" id="SSF56112">
    <property type="entry name" value="Protein kinase-like (PK-like)"/>
    <property type="match status" value="1"/>
</dbReference>
<evidence type="ECO:0000259" key="9">
    <source>
        <dbReference type="PROSITE" id="PS50011"/>
    </source>
</evidence>
<evidence type="ECO:0000256" key="1">
    <source>
        <dbReference type="ARBA" id="ARBA00022527"/>
    </source>
</evidence>
<dbReference type="PROSITE" id="PS50011">
    <property type="entry name" value="PROTEIN_KINASE_DOM"/>
    <property type="match status" value="1"/>
</dbReference>
<dbReference type="InterPro" id="IPR011009">
    <property type="entry name" value="Kinase-like_dom_sf"/>
</dbReference>
<keyword evidence="2" id="KW-0597">Phosphoprotein</keyword>
<name>A0ABR1FJ07_AURAN</name>
<evidence type="ECO:0000256" key="6">
    <source>
        <dbReference type="ARBA" id="ARBA00022840"/>
    </source>
</evidence>
<evidence type="ECO:0000256" key="7">
    <source>
        <dbReference type="PROSITE-ProRule" id="PRU10141"/>
    </source>
</evidence>
<dbReference type="Pfam" id="PF00069">
    <property type="entry name" value="Pkinase"/>
    <property type="match status" value="1"/>
</dbReference>
<gene>
    <name evidence="10" type="ORF">SO694_000890124</name>
</gene>
<reference evidence="10 11" key="1">
    <citation type="submission" date="2024-03" db="EMBL/GenBank/DDBJ databases">
        <title>Aureococcus anophagefferens CCMP1851 and Kratosvirus quantuckense: Draft genome of a second virus-susceptible host strain in the model system.</title>
        <authorList>
            <person name="Chase E."/>
            <person name="Truchon A.R."/>
            <person name="Schepens W."/>
            <person name="Wilhelm S.W."/>
        </authorList>
    </citation>
    <scope>NUCLEOTIDE SEQUENCE [LARGE SCALE GENOMIC DNA]</scope>
    <source>
        <strain evidence="10 11">CCMP1851</strain>
    </source>
</reference>
<dbReference type="PROSITE" id="PS00107">
    <property type="entry name" value="PROTEIN_KINASE_ATP"/>
    <property type="match status" value="1"/>
</dbReference>
<evidence type="ECO:0000256" key="2">
    <source>
        <dbReference type="ARBA" id="ARBA00022553"/>
    </source>
</evidence>
<dbReference type="PROSITE" id="PS00108">
    <property type="entry name" value="PROTEIN_KINASE_ST"/>
    <property type="match status" value="1"/>
</dbReference>
<keyword evidence="11" id="KW-1185">Reference proteome</keyword>
<evidence type="ECO:0000256" key="3">
    <source>
        <dbReference type="ARBA" id="ARBA00022679"/>
    </source>
</evidence>
<evidence type="ECO:0000256" key="5">
    <source>
        <dbReference type="ARBA" id="ARBA00022777"/>
    </source>
</evidence>
<organism evidence="10 11">
    <name type="scientific">Aureococcus anophagefferens</name>
    <name type="common">Harmful bloom alga</name>
    <dbReference type="NCBI Taxonomy" id="44056"/>
    <lineage>
        <taxon>Eukaryota</taxon>
        <taxon>Sar</taxon>
        <taxon>Stramenopiles</taxon>
        <taxon>Ochrophyta</taxon>
        <taxon>Pelagophyceae</taxon>
        <taxon>Pelagomonadales</taxon>
        <taxon>Pelagomonadaceae</taxon>
        <taxon>Aureococcus</taxon>
    </lineage>
</organism>
<dbReference type="InterPro" id="IPR045270">
    <property type="entry name" value="STKc_AGC"/>
</dbReference>
<keyword evidence="5 10" id="KW-0418">Kinase</keyword>
<dbReference type="SMART" id="SM00220">
    <property type="entry name" value="S_TKc"/>
    <property type="match status" value="1"/>
</dbReference>
<dbReference type="InterPro" id="IPR017441">
    <property type="entry name" value="Protein_kinase_ATP_BS"/>
</dbReference>
<feature type="region of interest" description="Disordered" evidence="8">
    <location>
        <begin position="376"/>
        <end position="433"/>
    </location>
</feature>
<accession>A0ABR1FJ07</accession>
<evidence type="ECO:0000256" key="8">
    <source>
        <dbReference type="SAM" id="MobiDB-lite"/>
    </source>
</evidence>
<keyword evidence="4 7" id="KW-0547">Nucleotide-binding</keyword>
<sequence>MFASAPARRKSLKPSPLPSRARAMSTQVVDVSEFVPLRTLGQGSFGAVLLVRKRSAPNAGRAFAMKIMDKEKMIRRNITESARVEKEILRSARHPCLARLRYAFQSPARLFLVMDYYQGGSLEDRLRAEPGRAIAAAGATFAAGELALGLAHLHQLGVIHRDLKPANVLLDLGGHCAIADYGLAVALDTQADGARKRSFVGTLSYMAPEFLRKDATTYDERVDWWALGCIVFEMRCGHTPFERPFPKRTPPPASIPTAGHCETLELGHINVVLADFWTRRFLSSSPRSVGSEPFDDAPVDVGWKTRRARRPPRDLFANIVRADAPAVEGDGVATAFVGALLRKQAADRPRWKKIRRHAFFADVDFGKLERRELASPLARGAHSVDDDGDHSDDDDDARRAPPPASPGAVDLEATPRGSLADAPGDGDDEPDLSRPTLHVQIAERASQFTRTQRLMSFFVAGDDAPGASRADLFAGFGYRASEDDVLEVAESPPDDAPASPRARWWNPFSRQRGAVDASDL</sequence>
<proteinExistence type="predicted"/>
<protein>
    <submittedName>
        <fullName evidence="10">Protein serine/threonine kinase</fullName>
    </submittedName>
</protein>
<dbReference type="CDD" id="cd05123">
    <property type="entry name" value="STKc_AGC"/>
    <property type="match status" value="1"/>
</dbReference>
<feature type="compositionally biased region" description="Acidic residues" evidence="8">
    <location>
        <begin position="386"/>
        <end position="395"/>
    </location>
</feature>
<keyword evidence="3" id="KW-0808">Transferase</keyword>
<dbReference type="Proteomes" id="UP001363151">
    <property type="component" value="Unassembled WGS sequence"/>
</dbReference>
<evidence type="ECO:0000313" key="11">
    <source>
        <dbReference type="Proteomes" id="UP001363151"/>
    </source>
</evidence>
<feature type="domain" description="Protein kinase" evidence="9">
    <location>
        <begin position="34"/>
        <end position="360"/>
    </location>
</feature>
<evidence type="ECO:0000313" key="10">
    <source>
        <dbReference type="EMBL" id="KAK7231768.1"/>
    </source>
</evidence>
<keyword evidence="1" id="KW-0723">Serine/threonine-protein kinase</keyword>
<dbReference type="InterPro" id="IPR008271">
    <property type="entry name" value="Ser/Thr_kinase_AS"/>
</dbReference>